<evidence type="ECO:0000256" key="1">
    <source>
        <dbReference type="ARBA" id="ARBA00023125"/>
    </source>
</evidence>
<feature type="region of interest" description="Disordered" evidence="2">
    <location>
        <begin position="1"/>
        <end position="23"/>
    </location>
</feature>
<dbReference type="InterPro" id="IPR016032">
    <property type="entry name" value="Sig_transdc_resp-reg_C-effctor"/>
</dbReference>
<dbReference type="Gene3D" id="1.10.10.10">
    <property type="entry name" value="Winged helix-like DNA-binding domain superfamily/Winged helix DNA-binding domain"/>
    <property type="match status" value="1"/>
</dbReference>
<keyword evidence="5" id="KW-1185">Reference proteome</keyword>
<name>A0A6G4WYS2_9ACTN</name>
<feature type="domain" description="HTH luxR-type" evidence="3">
    <location>
        <begin position="18"/>
        <end position="83"/>
    </location>
</feature>
<comment type="caution">
    <text evidence="4">The sequence shown here is derived from an EMBL/GenBank/DDBJ whole genome shotgun (WGS) entry which is preliminary data.</text>
</comment>
<dbReference type="InterPro" id="IPR000792">
    <property type="entry name" value="Tscrpt_reg_LuxR_C"/>
</dbReference>
<dbReference type="PRINTS" id="PR00038">
    <property type="entry name" value="HTHLUXR"/>
</dbReference>
<proteinExistence type="predicted"/>
<dbReference type="InterPro" id="IPR036388">
    <property type="entry name" value="WH-like_DNA-bd_sf"/>
</dbReference>
<evidence type="ECO:0000313" key="5">
    <source>
        <dbReference type="Proteomes" id="UP000477722"/>
    </source>
</evidence>
<dbReference type="Pfam" id="PF00196">
    <property type="entry name" value="GerE"/>
    <property type="match status" value="1"/>
</dbReference>
<dbReference type="GO" id="GO:0006355">
    <property type="term" value="P:regulation of DNA-templated transcription"/>
    <property type="evidence" value="ECO:0007669"/>
    <property type="project" value="InterPro"/>
</dbReference>
<reference evidence="4 5" key="1">
    <citation type="submission" date="2020-02" db="EMBL/GenBank/DDBJ databases">
        <title>Whole-genome analyses of novel actinobacteria.</title>
        <authorList>
            <person name="Sahin N."/>
            <person name="Tatar D."/>
        </authorList>
    </citation>
    <scope>NUCLEOTIDE SEQUENCE [LARGE SCALE GENOMIC DNA]</scope>
    <source>
        <strain evidence="4 5">SB3404</strain>
    </source>
</reference>
<dbReference type="AlphaFoldDB" id="A0A6G4WYS2"/>
<gene>
    <name evidence="4" type="ORF">G5C65_17690</name>
</gene>
<organism evidence="4 5">
    <name type="scientific">Streptomyces boncukensis</name>
    <dbReference type="NCBI Taxonomy" id="2711219"/>
    <lineage>
        <taxon>Bacteria</taxon>
        <taxon>Bacillati</taxon>
        <taxon>Actinomycetota</taxon>
        <taxon>Actinomycetes</taxon>
        <taxon>Kitasatosporales</taxon>
        <taxon>Streptomycetaceae</taxon>
        <taxon>Streptomyces</taxon>
    </lineage>
</organism>
<dbReference type="EMBL" id="JAAKZZ010000172">
    <property type="protein sequence ID" value="NGO70153.1"/>
    <property type="molecule type" value="Genomic_DNA"/>
</dbReference>
<dbReference type="CDD" id="cd06170">
    <property type="entry name" value="LuxR_C_like"/>
    <property type="match status" value="1"/>
</dbReference>
<sequence>MRAGGSKTEQRDSLDGASPPGLKMLTEREREVLLLLADGPDNRTLARDLGIAERTVRAHLASINHKLGVQSRLQAGLLAVRHRMELSPE</sequence>
<dbReference type="Proteomes" id="UP000477722">
    <property type="component" value="Unassembled WGS sequence"/>
</dbReference>
<keyword evidence="1" id="KW-0238">DNA-binding</keyword>
<accession>A0A6G4WYS2</accession>
<dbReference type="SUPFAM" id="SSF46894">
    <property type="entry name" value="C-terminal effector domain of the bipartite response regulators"/>
    <property type="match status" value="1"/>
</dbReference>
<dbReference type="PROSITE" id="PS50043">
    <property type="entry name" value="HTH_LUXR_2"/>
    <property type="match status" value="1"/>
</dbReference>
<dbReference type="PANTHER" id="PTHR43214">
    <property type="entry name" value="TWO-COMPONENT RESPONSE REGULATOR"/>
    <property type="match status" value="1"/>
</dbReference>
<evidence type="ECO:0000259" key="3">
    <source>
        <dbReference type="PROSITE" id="PS50043"/>
    </source>
</evidence>
<dbReference type="GO" id="GO:0003677">
    <property type="term" value="F:DNA binding"/>
    <property type="evidence" value="ECO:0007669"/>
    <property type="project" value="UniProtKB-KW"/>
</dbReference>
<dbReference type="InterPro" id="IPR039420">
    <property type="entry name" value="WalR-like"/>
</dbReference>
<dbReference type="SMART" id="SM00421">
    <property type="entry name" value="HTH_LUXR"/>
    <property type="match status" value="1"/>
</dbReference>
<protein>
    <submittedName>
        <fullName evidence="4">Response regulator transcription factor</fullName>
    </submittedName>
</protein>
<evidence type="ECO:0000256" key="2">
    <source>
        <dbReference type="SAM" id="MobiDB-lite"/>
    </source>
</evidence>
<evidence type="ECO:0000313" key="4">
    <source>
        <dbReference type="EMBL" id="NGO70153.1"/>
    </source>
</evidence>